<dbReference type="RefSeq" id="WP_006277198.1">
    <property type="nucleotide sequence ID" value="NZ_ACYA01000033.1"/>
</dbReference>
<dbReference type="SUPFAM" id="SSF51735">
    <property type="entry name" value="NAD(P)-binding Rossmann-fold domains"/>
    <property type="match status" value="1"/>
</dbReference>
<proteinExistence type="predicted"/>
<dbReference type="InterPro" id="IPR036291">
    <property type="entry name" value="NAD(P)-bd_dom_sf"/>
</dbReference>
<dbReference type="PANTHER" id="PTHR43245:SF23">
    <property type="entry name" value="NAD(P)-BINDING DOMAIN-CONTAINING PROTEIN"/>
    <property type="match status" value="1"/>
</dbReference>
<dbReference type="GeneID" id="92779833"/>
<dbReference type="Gene3D" id="3.40.50.720">
    <property type="entry name" value="NAD(P)-binding Rossmann-like Domain"/>
    <property type="match status" value="1"/>
</dbReference>
<organism evidence="2 3">
    <name type="scientific">Cylindrospermopsis raciborskii CS-505</name>
    <dbReference type="NCBI Taxonomy" id="533240"/>
    <lineage>
        <taxon>Bacteria</taxon>
        <taxon>Bacillati</taxon>
        <taxon>Cyanobacteriota</taxon>
        <taxon>Cyanophyceae</taxon>
        <taxon>Nostocales</taxon>
        <taxon>Aphanizomenonaceae</taxon>
        <taxon>Cylindrospermopsis</taxon>
    </lineage>
</organism>
<evidence type="ECO:0000259" key="1">
    <source>
        <dbReference type="Pfam" id="PF01370"/>
    </source>
</evidence>
<accession>A0A853M9Q2</accession>
<dbReference type="InterPro" id="IPR050177">
    <property type="entry name" value="Lipid_A_modif_metabolic_enz"/>
</dbReference>
<reference evidence="2 3" key="1">
    <citation type="submission" date="2016-05" db="EMBL/GenBank/DDBJ databases">
        <title>First complete genome of the cyanobacterium Cylindrospermopsis raciborskii CS505, containing a circular chromosome and a single extrachromosomal element.</title>
        <authorList>
            <person name="Fuentes J."/>
            <person name="Tamames J."/>
            <person name="Allen E."/>
            <person name="Plominski A."/>
            <person name="Vasquez M."/>
        </authorList>
    </citation>
    <scope>NUCLEOTIDE SEQUENCE [LARGE SCALE GENOMIC DNA]</scope>
    <source>
        <strain evidence="2 3">CS505</strain>
    </source>
</reference>
<sequence length="341" mass="38344">MKILVTGTEGYLGSLLPPLLIAKGHKVIGVDTGFYKVGWLYNGTEITVKTLNKDIRNINPEDLEGVDAIVHKAELSNDPTGQLAPHITYDINHLGSVRLANLAKTMGVRRFVYMSSCSVYGIATDGDVTEESPVNPQTAYAECKTLVERDIKLLADDDFSPTFMRNATAFGASPRMRFDIVLNNLAGLAWTTKEIKMTSDGTPWRPLVHALDICKAIVCVLEAPRDIIHNQVFNVGDTQNNYRVREIAQIIAATFPDCKLTFGNNGADNRSYRVSFEKINTILPGFKCEWNAERGAQQLLNLFQQIDMTEDTFLFRGFTRLKQLEYLIRTQQLDQNFFWHS</sequence>
<name>A0A853M9Q2_9CYAN</name>
<dbReference type="CDD" id="cd08946">
    <property type="entry name" value="SDR_e"/>
    <property type="match status" value="1"/>
</dbReference>
<dbReference type="Proteomes" id="UP000093903">
    <property type="component" value="Unassembled WGS sequence"/>
</dbReference>
<feature type="domain" description="NAD-dependent epimerase/dehydratase" evidence="1">
    <location>
        <begin position="3"/>
        <end position="236"/>
    </location>
</feature>
<comment type="caution">
    <text evidence="2">The sequence shown here is derived from an EMBL/GenBank/DDBJ whole genome shotgun (WGS) entry which is preliminary data.</text>
</comment>
<dbReference type="InterPro" id="IPR001509">
    <property type="entry name" value="Epimerase_deHydtase"/>
</dbReference>
<dbReference type="AlphaFoldDB" id="A0A853M9Q2"/>
<dbReference type="Pfam" id="PF01370">
    <property type="entry name" value="Epimerase"/>
    <property type="match status" value="1"/>
</dbReference>
<gene>
    <name evidence="2" type="ORF">A9P98_03490</name>
</gene>
<evidence type="ECO:0000313" key="3">
    <source>
        <dbReference type="Proteomes" id="UP000093903"/>
    </source>
</evidence>
<dbReference type="EMBL" id="LYXA01000001">
    <property type="protein sequence ID" value="OBU75479.1"/>
    <property type="molecule type" value="Genomic_DNA"/>
</dbReference>
<dbReference type="PANTHER" id="PTHR43245">
    <property type="entry name" value="BIFUNCTIONAL POLYMYXIN RESISTANCE PROTEIN ARNA"/>
    <property type="match status" value="1"/>
</dbReference>
<protein>
    <submittedName>
        <fullName evidence="2">NAD-dependent dehydratase</fullName>
    </submittedName>
</protein>
<evidence type="ECO:0000313" key="2">
    <source>
        <dbReference type="EMBL" id="OBU75479.1"/>
    </source>
</evidence>